<dbReference type="PANTHER" id="PTHR35176:SF11">
    <property type="entry name" value="PYRIDOXAMINE 5'-PHOSPHATE OXIDASE FAMILY PROTEIN"/>
    <property type="match status" value="1"/>
</dbReference>
<sequence length="153" mass="16561">MHDQKISVDIDGILLAMTADLDDARYIAFVSFRKDGTPVSTAVWVVPFEDGYAFTTDPDSWKIKRILKNPAVTIQASNVRGRPKRGSVAVAGHAEVLDPAAVARVREAVRAKYRIMYRLLIERSDKKAAKQHGSATAGTAAIKVVLAPSGQSA</sequence>
<organism evidence="3">
    <name type="scientific">freshwater metagenome</name>
    <dbReference type="NCBI Taxonomy" id="449393"/>
    <lineage>
        <taxon>unclassified sequences</taxon>
        <taxon>metagenomes</taxon>
        <taxon>ecological metagenomes</taxon>
    </lineage>
</organism>
<gene>
    <name evidence="3" type="ORF">UFOPK1603_00452</name>
</gene>
<dbReference type="GO" id="GO:0005829">
    <property type="term" value="C:cytosol"/>
    <property type="evidence" value="ECO:0007669"/>
    <property type="project" value="TreeGrafter"/>
</dbReference>
<accession>A0A6J6D889</accession>
<dbReference type="NCBIfam" id="TIGR03666">
    <property type="entry name" value="Rv2061_F420"/>
    <property type="match status" value="1"/>
</dbReference>
<keyword evidence="1" id="KW-0560">Oxidoreductase</keyword>
<dbReference type="InterPro" id="IPR052019">
    <property type="entry name" value="F420H2_bilvrd_red/Heme_oxyg"/>
</dbReference>
<proteinExistence type="predicted"/>
<dbReference type="GO" id="GO:0070967">
    <property type="term" value="F:coenzyme F420 binding"/>
    <property type="evidence" value="ECO:0007669"/>
    <property type="project" value="TreeGrafter"/>
</dbReference>
<reference evidence="3" key="1">
    <citation type="submission" date="2020-05" db="EMBL/GenBank/DDBJ databases">
        <authorList>
            <person name="Chiriac C."/>
            <person name="Salcher M."/>
            <person name="Ghai R."/>
            <person name="Kavagutti S V."/>
        </authorList>
    </citation>
    <scope>NUCLEOTIDE SEQUENCE</scope>
</reference>
<dbReference type="PANTHER" id="PTHR35176">
    <property type="entry name" value="HEME OXYGENASE HI_0854-RELATED"/>
    <property type="match status" value="1"/>
</dbReference>
<evidence type="ECO:0000313" key="3">
    <source>
        <dbReference type="EMBL" id="CAB4559505.1"/>
    </source>
</evidence>
<dbReference type="GO" id="GO:0016627">
    <property type="term" value="F:oxidoreductase activity, acting on the CH-CH group of donors"/>
    <property type="evidence" value="ECO:0007669"/>
    <property type="project" value="TreeGrafter"/>
</dbReference>
<dbReference type="InterPro" id="IPR019965">
    <property type="entry name" value="PPOX_F420-dep_Rv2061_put"/>
</dbReference>
<dbReference type="InterPro" id="IPR011576">
    <property type="entry name" value="Pyridox_Oxase_N"/>
</dbReference>
<dbReference type="Gene3D" id="2.30.110.10">
    <property type="entry name" value="Electron Transport, Fmn-binding Protein, Chain A"/>
    <property type="match status" value="1"/>
</dbReference>
<dbReference type="Pfam" id="PF01243">
    <property type="entry name" value="PNPOx_N"/>
    <property type="match status" value="1"/>
</dbReference>
<evidence type="ECO:0000259" key="2">
    <source>
        <dbReference type="Pfam" id="PF01243"/>
    </source>
</evidence>
<dbReference type="EMBL" id="CAEZTG010000028">
    <property type="protein sequence ID" value="CAB4559505.1"/>
    <property type="molecule type" value="Genomic_DNA"/>
</dbReference>
<name>A0A6J6D889_9ZZZZ</name>
<dbReference type="InterPro" id="IPR012349">
    <property type="entry name" value="Split_barrel_FMN-bd"/>
</dbReference>
<dbReference type="AlphaFoldDB" id="A0A6J6D889"/>
<dbReference type="SUPFAM" id="SSF50475">
    <property type="entry name" value="FMN-binding split barrel"/>
    <property type="match status" value="1"/>
</dbReference>
<protein>
    <submittedName>
        <fullName evidence="3">Unannotated protein</fullName>
    </submittedName>
</protein>
<feature type="domain" description="Pyridoxamine 5'-phosphate oxidase N-terminal" evidence="2">
    <location>
        <begin position="21"/>
        <end position="122"/>
    </location>
</feature>
<evidence type="ECO:0000256" key="1">
    <source>
        <dbReference type="ARBA" id="ARBA00023002"/>
    </source>
</evidence>